<dbReference type="AlphaFoldDB" id="A0A6V8LU78"/>
<reference evidence="2 3" key="2">
    <citation type="submission" date="2020-05" db="EMBL/GenBank/DDBJ databases">
        <title>Draft genome sequence of Desulfovibrio sp. strainFSS-1.</title>
        <authorList>
            <person name="Shimoshige H."/>
            <person name="Kobayashi H."/>
            <person name="Maekawa T."/>
        </authorList>
    </citation>
    <scope>NUCLEOTIDE SEQUENCE [LARGE SCALE GENOMIC DNA]</scope>
    <source>
        <strain evidence="2 3">SIID29052-01</strain>
    </source>
</reference>
<comment type="caution">
    <text evidence="2">The sequence shown here is derived from an EMBL/GenBank/DDBJ whole genome shotgun (WGS) entry which is preliminary data.</text>
</comment>
<protein>
    <recommendedName>
        <fullName evidence="4">Lipoprotein</fullName>
    </recommendedName>
</protein>
<feature type="chain" id="PRO_5029017913" description="Lipoprotein" evidence="1">
    <location>
        <begin position="20"/>
        <end position="112"/>
    </location>
</feature>
<accession>A0A6V8LU78</accession>
<gene>
    <name evidence="2" type="ORF">NNJEOMEG_01980</name>
</gene>
<dbReference type="EMBL" id="BLTE01000008">
    <property type="protein sequence ID" value="GFK94141.1"/>
    <property type="molecule type" value="Genomic_DNA"/>
</dbReference>
<evidence type="ECO:0008006" key="4">
    <source>
        <dbReference type="Google" id="ProtNLM"/>
    </source>
</evidence>
<keyword evidence="1" id="KW-0732">Signal</keyword>
<name>A0A6V8LU78_9BACT</name>
<feature type="signal peptide" evidence="1">
    <location>
        <begin position="1"/>
        <end position="19"/>
    </location>
</feature>
<keyword evidence="3" id="KW-1185">Reference proteome</keyword>
<dbReference type="RefSeq" id="WP_173083933.1">
    <property type="nucleotide sequence ID" value="NZ_BLTE01000008.1"/>
</dbReference>
<proteinExistence type="predicted"/>
<evidence type="ECO:0000313" key="2">
    <source>
        <dbReference type="EMBL" id="GFK94141.1"/>
    </source>
</evidence>
<sequence length="112" mass="12805">MRHVLTALLLFSLAGCAGADRPLTLSEFYGFCWPMQQGSGCWDDNLCEDYRGFLQQEQTSKAECIKGCNEIETMEWRQNALRGCDGSIRNATDWCEKYCRRLFDYGNPAQAE</sequence>
<reference evidence="2 3" key="1">
    <citation type="submission" date="2020-04" db="EMBL/GenBank/DDBJ databases">
        <authorList>
            <consortium name="Desulfovibrio sp. FSS-1 genome sequencing consortium"/>
            <person name="Shimoshige H."/>
            <person name="Kobayashi H."/>
            <person name="Maekawa T."/>
        </authorList>
    </citation>
    <scope>NUCLEOTIDE SEQUENCE [LARGE SCALE GENOMIC DNA]</scope>
    <source>
        <strain evidence="2 3">SIID29052-01</strain>
    </source>
</reference>
<evidence type="ECO:0000256" key="1">
    <source>
        <dbReference type="SAM" id="SignalP"/>
    </source>
</evidence>
<evidence type="ECO:0000313" key="3">
    <source>
        <dbReference type="Proteomes" id="UP000494245"/>
    </source>
</evidence>
<dbReference type="PROSITE" id="PS51257">
    <property type="entry name" value="PROKAR_LIPOPROTEIN"/>
    <property type="match status" value="1"/>
</dbReference>
<organism evidence="2 3">
    <name type="scientific">Fundidesulfovibrio magnetotacticus</name>
    <dbReference type="NCBI Taxonomy" id="2730080"/>
    <lineage>
        <taxon>Bacteria</taxon>
        <taxon>Pseudomonadati</taxon>
        <taxon>Thermodesulfobacteriota</taxon>
        <taxon>Desulfovibrionia</taxon>
        <taxon>Desulfovibrionales</taxon>
        <taxon>Desulfovibrionaceae</taxon>
        <taxon>Fundidesulfovibrio</taxon>
    </lineage>
</organism>
<dbReference type="Proteomes" id="UP000494245">
    <property type="component" value="Unassembled WGS sequence"/>
</dbReference>